<dbReference type="Proteomes" id="UP000325672">
    <property type="component" value="Unassembled WGS sequence"/>
</dbReference>
<proteinExistence type="predicted"/>
<keyword evidence="1" id="KW-0812">Transmembrane</keyword>
<dbReference type="RefSeq" id="XP_031911480.1">
    <property type="nucleotide sequence ID" value="XM_032055102.1"/>
</dbReference>
<accession>A0A5N6SND3</accession>
<evidence type="ECO:0000313" key="2">
    <source>
        <dbReference type="EMBL" id="KAE8135417.1"/>
    </source>
</evidence>
<dbReference type="AlphaFoldDB" id="A0A5N6SND3"/>
<keyword evidence="1" id="KW-1133">Transmembrane helix</keyword>
<dbReference type="EMBL" id="ML743593">
    <property type="protein sequence ID" value="KAE8135417.1"/>
    <property type="molecule type" value="Genomic_DNA"/>
</dbReference>
<dbReference type="GeneID" id="43639312"/>
<organism evidence="2 3">
    <name type="scientific">Aspergillus pseudotamarii</name>
    <dbReference type="NCBI Taxonomy" id="132259"/>
    <lineage>
        <taxon>Eukaryota</taxon>
        <taxon>Fungi</taxon>
        <taxon>Dikarya</taxon>
        <taxon>Ascomycota</taxon>
        <taxon>Pezizomycotina</taxon>
        <taxon>Eurotiomycetes</taxon>
        <taxon>Eurotiomycetidae</taxon>
        <taxon>Eurotiales</taxon>
        <taxon>Aspergillaceae</taxon>
        <taxon>Aspergillus</taxon>
        <taxon>Aspergillus subgen. Circumdati</taxon>
    </lineage>
</organism>
<evidence type="ECO:0000313" key="3">
    <source>
        <dbReference type="Proteomes" id="UP000325672"/>
    </source>
</evidence>
<reference evidence="2 3" key="1">
    <citation type="submission" date="2019-04" db="EMBL/GenBank/DDBJ databases">
        <title>Friends and foes A comparative genomics study of 23 Aspergillus species from section Flavi.</title>
        <authorList>
            <consortium name="DOE Joint Genome Institute"/>
            <person name="Kjaerbolling I."/>
            <person name="Vesth T."/>
            <person name="Frisvad J.C."/>
            <person name="Nybo J.L."/>
            <person name="Theobald S."/>
            <person name="Kildgaard S."/>
            <person name="Isbrandt T."/>
            <person name="Kuo A."/>
            <person name="Sato A."/>
            <person name="Lyhne E.K."/>
            <person name="Kogle M.E."/>
            <person name="Wiebenga A."/>
            <person name="Kun R.S."/>
            <person name="Lubbers R.J."/>
            <person name="Makela M.R."/>
            <person name="Barry K."/>
            <person name="Chovatia M."/>
            <person name="Clum A."/>
            <person name="Daum C."/>
            <person name="Haridas S."/>
            <person name="He G."/>
            <person name="LaButti K."/>
            <person name="Lipzen A."/>
            <person name="Mondo S."/>
            <person name="Riley R."/>
            <person name="Salamov A."/>
            <person name="Simmons B.A."/>
            <person name="Magnuson J.K."/>
            <person name="Henrissat B."/>
            <person name="Mortensen U.H."/>
            <person name="Larsen T.O."/>
            <person name="Devries R.P."/>
            <person name="Grigoriev I.V."/>
            <person name="Machida M."/>
            <person name="Baker S.E."/>
            <person name="Andersen M.R."/>
        </authorList>
    </citation>
    <scope>NUCLEOTIDE SEQUENCE [LARGE SCALE GENOMIC DNA]</scope>
    <source>
        <strain evidence="2 3">CBS 117625</strain>
    </source>
</reference>
<feature type="transmembrane region" description="Helical" evidence="1">
    <location>
        <begin position="12"/>
        <end position="31"/>
    </location>
</feature>
<evidence type="ECO:0000256" key="1">
    <source>
        <dbReference type="SAM" id="Phobius"/>
    </source>
</evidence>
<gene>
    <name evidence="2" type="ORF">BDV38DRAFT_252265</name>
</gene>
<keyword evidence="1" id="KW-0472">Membrane</keyword>
<keyword evidence="3" id="KW-1185">Reference proteome</keyword>
<sequence length="55" mass="6605">MSDLLDPVTSFFFFSFFIAFISIVIIMVYIPKSIVCLHVNRLLFSNRKHFRLRYT</sequence>
<name>A0A5N6SND3_ASPPS</name>
<protein>
    <submittedName>
        <fullName evidence="2">Uncharacterized protein</fullName>
    </submittedName>
</protein>